<evidence type="ECO:0000313" key="2">
    <source>
        <dbReference type="EMBL" id="MDT0308737.1"/>
    </source>
</evidence>
<name>A0ABU2LBQ8_9ACTN</name>
<accession>A0ABU2LBQ8</accession>
<dbReference type="EMBL" id="JAVREN010000025">
    <property type="protein sequence ID" value="MDT0308737.1"/>
    <property type="molecule type" value="Genomic_DNA"/>
</dbReference>
<protein>
    <submittedName>
        <fullName evidence="2">DUF839 domain-containing protein</fullName>
    </submittedName>
</protein>
<dbReference type="PROSITE" id="PS51318">
    <property type="entry name" value="TAT"/>
    <property type="match status" value="1"/>
</dbReference>
<dbReference type="InterPro" id="IPR006311">
    <property type="entry name" value="TAT_signal"/>
</dbReference>
<feature type="region of interest" description="Disordered" evidence="1">
    <location>
        <begin position="530"/>
        <end position="591"/>
    </location>
</feature>
<dbReference type="Proteomes" id="UP001183388">
    <property type="component" value="Unassembled WGS sequence"/>
</dbReference>
<sequence length="591" mass="62246">MTDLHDVSAQSTGSSVGRRALLRGAGAAAAASVSFQALSARTAAAAPARPASGAGYGPLRPVRDQATGLELLALPRGFEYISYGWTNDPMNDGVPTPGSHDGMAAFRYGDKVHLVRNHERGAGPAFTAPAYNPAAGGGTSTLVFDPDAGRWLESYGSLGGTIRNCAGGPTPWRTWLTCEETFGTTAGVRHGYVFEVASEGKGSPVPYTAMGRFNHEAVAVDPATGYVYETEDRGDASLYRFVPAVPGDLSRGGRLEAMRIGAAGYDTRRDGERAYGTVSWVPVQDADPDTDTVRYQAQAAGAAVFGRLEGAWYGNDRVYVITTNGGPAGQGQVFELDPATDEFRVLYASPGADVLNAPDNMCVSPRGGLVLCEDGDGTEYVHGLSLDGEIFPFAANVADLRAGTAGKSVTAADYTGSEWAGSVFEPRNGNWLFVNLQSPGITFAITGPWRRGPVVSGRDYGLPHDLTDCDAPRAGVRVVGPDRRLAGPPRPGHPRAAGSPCLPPRRSRRPSGGWAWPSARTWLPPCAATTASARGRERRGGVTGGPSRAWSSWWPTPGHCGRWPAMSRGSPRPGGTERSWSWTPYGATSGC</sequence>
<dbReference type="PANTHER" id="PTHR35399">
    <property type="entry name" value="SLR8030 PROTEIN"/>
    <property type="match status" value="1"/>
</dbReference>
<comment type="caution">
    <text evidence="2">The sequence shown here is derived from an EMBL/GenBank/DDBJ whole genome shotgun (WGS) entry which is preliminary data.</text>
</comment>
<dbReference type="RefSeq" id="WP_311631676.1">
    <property type="nucleotide sequence ID" value="NZ_JAVREN010000025.1"/>
</dbReference>
<gene>
    <name evidence="2" type="ORF">RM780_17470</name>
</gene>
<keyword evidence="3" id="KW-1185">Reference proteome</keyword>
<feature type="region of interest" description="Disordered" evidence="1">
    <location>
        <begin position="481"/>
        <end position="517"/>
    </location>
</feature>
<dbReference type="SUPFAM" id="SSF63825">
    <property type="entry name" value="YWTD domain"/>
    <property type="match status" value="1"/>
</dbReference>
<dbReference type="Pfam" id="PF05787">
    <property type="entry name" value="PhoX"/>
    <property type="match status" value="2"/>
</dbReference>
<evidence type="ECO:0000313" key="3">
    <source>
        <dbReference type="Proteomes" id="UP001183388"/>
    </source>
</evidence>
<proteinExistence type="predicted"/>
<organism evidence="2 3">
    <name type="scientific">Streptomyces boetiae</name>
    <dbReference type="NCBI Taxonomy" id="3075541"/>
    <lineage>
        <taxon>Bacteria</taxon>
        <taxon>Bacillati</taxon>
        <taxon>Actinomycetota</taxon>
        <taxon>Actinomycetes</taxon>
        <taxon>Kitasatosporales</taxon>
        <taxon>Streptomycetaceae</taxon>
        <taxon>Streptomyces</taxon>
    </lineage>
</organism>
<dbReference type="PANTHER" id="PTHR35399:SF4">
    <property type="entry name" value="MEMBRANE PROTEIN"/>
    <property type="match status" value="1"/>
</dbReference>
<evidence type="ECO:0000256" key="1">
    <source>
        <dbReference type="SAM" id="MobiDB-lite"/>
    </source>
</evidence>
<reference evidence="3" key="1">
    <citation type="submission" date="2023-07" db="EMBL/GenBank/DDBJ databases">
        <title>30 novel species of actinomycetes from the DSMZ collection.</title>
        <authorList>
            <person name="Nouioui I."/>
        </authorList>
    </citation>
    <scope>NUCLEOTIDE SEQUENCE [LARGE SCALE GENOMIC DNA]</scope>
    <source>
        <strain evidence="3">DSM 44917</strain>
    </source>
</reference>
<dbReference type="InterPro" id="IPR008557">
    <property type="entry name" value="PhoX"/>
</dbReference>